<evidence type="ECO:0000259" key="4">
    <source>
        <dbReference type="SMART" id="SM00479"/>
    </source>
</evidence>
<dbReference type="EMBL" id="MHUV01000005">
    <property type="protein sequence ID" value="OHA82618.1"/>
    <property type="molecule type" value="Genomic_DNA"/>
</dbReference>
<gene>
    <name evidence="5" type="ORF">A3B07_01645</name>
</gene>
<keyword evidence="3" id="KW-0269">Exonuclease</keyword>
<keyword evidence="2" id="KW-0378">Hydrolase</keyword>
<feature type="domain" description="Exonuclease" evidence="4">
    <location>
        <begin position="3"/>
        <end position="164"/>
    </location>
</feature>
<dbReference type="GO" id="GO:0003676">
    <property type="term" value="F:nucleic acid binding"/>
    <property type="evidence" value="ECO:0007669"/>
    <property type="project" value="InterPro"/>
</dbReference>
<organism evidence="5 6">
    <name type="scientific">Candidatus Yonathbacteria bacterium RIFCSPLOWO2_01_FULL_43_27</name>
    <dbReference type="NCBI Taxonomy" id="1802726"/>
    <lineage>
        <taxon>Bacteria</taxon>
        <taxon>Candidatus Yonathiibacteriota</taxon>
    </lineage>
</organism>
<dbReference type="Pfam" id="PF00929">
    <property type="entry name" value="RNase_T"/>
    <property type="match status" value="1"/>
</dbReference>
<dbReference type="CDD" id="cd06127">
    <property type="entry name" value="DEDDh"/>
    <property type="match status" value="1"/>
</dbReference>
<dbReference type="SUPFAM" id="SSF53098">
    <property type="entry name" value="Ribonuclease H-like"/>
    <property type="match status" value="1"/>
</dbReference>
<name>A0A1G2SCU5_9BACT</name>
<protein>
    <recommendedName>
        <fullName evidence="4">Exonuclease domain-containing protein</fullName>
    </recommendedName>
</protein>
<dbReference type="InterPro" id="IPR036397">
    <property type="entry name" value="RNaseH_sf"/>
</dbReference>
<proteinExistence type="predicted"/>
<evidence type="ECO:0000256" key="2">
    <source>
        <dbReference type="ARBA" id="ARBA00022801"/>
    </source>
</evidence>
<dbReference type="PANTHER" id="PTHR30231:SF4">
    <property type="entry name" value="PROTEIN NEN2"/>
    <property type="match status" value="1"/>
</dbReference>
<dbReference type="Proteomes" id="UP000178817">
    <property type="component" value="Unassembled WGS sequence"/>
</dbReference>
<dbReference type="AlphaFoldDB" id="A0A1G2SCU5"/>
<dbReference type="InterPro" id="IPR012337">
    <property type="entry name" value="RNaseH-like_sf"/>
</dbReference>
<evidence type="ECO:0000313" key="6">
    <source>
        <dbReference type="Proteomes" id="UP000178817"/>
    </source>
</evidence>
<sequence length="237" mass="27212">MTHYLFFDTETTGNTENDFICQLAYKQDSEEFSELYKPSIPIPPEASAVHHITNKMIADKLSFKESAGYATIKSLFQKSDVIPVAHNAKFDIAMLKKEGIEIPRSICTLRLARYLDRENKIPRYNLQFLRYYLNIDVEAQAHDALGDVRVLEALFGRLKKKITDEVGGDEEKALAEMLAISARPSMISIFTFGKHNEKLVADVAKTDRGYLEWLLAQKLQNETDEEDWIYTLKYYLG</sequence>
<dbReference type="Pfam" id="PF20600">
    <property type="entry name" value="ExoX-like_C"/>
    <property type="match status" value="1"/>
</dbReference>
<reference evidence="5 6" key="1">
    <citation type="journal article" date="2016" name="Nat. Commun.">
        <title>Thousands of microbial genomes shed light on interconnected biogeochemical processes in an aquifer system.</title>
        <authorList>
            <person name="Anantharaman K."/>
            <person name="Brown C.T."/>
            <person name="Hug L.A."/>
            <person name="Sharon I."/>
            <person name="Castelle C.J."/>
            <person name="Probst A.J."/>
            <person name="Thomas B.C."/>
            <person name="Singh A."/>
            <person name="Wilkins M.J."/>
            <person name="Karaoz U."/>
            <person name="Brodie E.L."/>
            <person name="Williams K.H."/>
            <person name="Hubbard S.S."/>
            <person name="Banfield J.F."/>
        </authorList>
    </citation>
    <scope>NUCLEOTIDE SEQUENCE [LARGE SCALE GENOMIC DNA]</scope>
</reference>
<dbReference type="GO" id="GO:0008408">
    <property type="term" value="F:3'-5' exonuclease activity"/>
    <property type="evidence" value="ECO:0007669"/>
    <property type="project" value="TreeGrafter"/>
</dbReference>
<dbReference type="SMART" id="SM00479">
    <property type="entry name" value="EXOIII"/>
    <property type="match status" value="1"/>
</dbReference>
<dbReference type="STRING" id="1802726.A3B07_01645"/>
<dbReference type="InterPro" id="IPR013520">
    <property type="entry name" value="Ribonucl_H"/>
</dbReference>
<dbReference type="Gene3D" id="3.30.420.10">
    <property type="entry name" value="Ribonuclease H-like superfamily/Ribonuclease H"/>
    <property type="match status" value="1"/>
</dbReference>
<evidence type="ECO:0000313" key="5">
    <source>
        <dbReference type="EMBL" id="OHA82618.1"/>
    </source>
</evidence>
<dbReference type="PANTHER" id="PTHR30231">
    <property type="entry name" value="DNA POLYMERASE III SUBUNIT EPSILON"/>
    <property type="match status" value="1"/>
</dbReference>
<evidence type="ECO:0000256" key="1">
    <source>
        <dbReference type="ARBA" id="ARBA00022722"/>
    </source>
</evidence>
<accession>A0A1G2SCU5</accession>
<evidence type="ECO:0000256" key="3">
    <source>
        <dbReference type="ARBA" id="ARBA00022839"/>
    </source>
</evidence>
<comment type="caution">
    <text evidence="5">The sequence shown here is derived from an EMBL/GenBank/DDBJ whole genome shotgun (WGS) entry which is preliminary data.</text>
</comment>
<dbReference type="InterPro" id="IPR046768">
    <property type="entry name" value="ExoX-like_C"/>
</dbReference>
<keyword evidence="1" id="KW-0540">Nuclease</keyword>